<protein>
    <submittedName>
        <fullName evidence="2">Uncharacterized protein</fullName>
    </submittedName>
</protein>
<sequence>MDCRILSAQLETFSRDPAVRLSSSLQMDHVFKTALGGARLIDVMERVVGADPLSECLATHGHARSALETADHELSAKQEGGRQHAAALRARAQQSSAAHVVADDVAPACRIPARVADHPARLARQGIAYDEGGPHRARARLHFGARP</sequence>
<accession>A0ABN9TCL2</accession>
<dbReference type="Proteomes" id="UP001189429">
    <property type="component" value="Unassembled WGS sequence"/>
</dbReference>
<keyword evidence="3" id="KW-1185">Reference proteome</keyword>
<proteinExistence type="predicted"/>
<feature type="region of interest" description="Disordered" evidence="1">
    <location>
        <begin position="69"/>
        <end position="93"/>
    </location>
</feature>
<dbReference type="EMBL" id="CAUYUJ010014580">
    <property type="protein sequence ID" value="CAK0843454.1"/>
    <property type="molecule type" value="Genomic_DNA"/>
</dbReference>
<reference evidence="2" key="1">
    <citation type="submission" date="2023-10" db="EMBL/GenBank/DDBJ databases">
        <authorList>
            <person name="Chen Y."/>
            <person name="Shah S."/>
            <person name="Dougan E. K."/>
            <person name="Thang M."/>
            <person name="Chan C."/>
        </authorList>
    </citation>
    <scope>NUCLEOTIDE SEQUENCE [LARGE SCALE GENOMIC DNA]</scope>
</reference>
<gene>
    <name evidence="2" type="ORF">PCOR1329_LOCUS37797</name>
</gene>
<feature type="compositionally biased region" description="Low complexity" evidence="1">
    <location>
        <begin position="84"/>
        <end position="93"/>
    </location>
</feature>
<evidence type="ECO:0000313" key="3">
    <source>
        <dbReference type="Proteomes" id="UP001189429"/>
    </source>
</evidence>
<evidence type="ECO:0000313" key="2">
    <source>
        <dbReference type="EMBL" id="CAK0843454.1"/>
    </source>
</evidence>
<feature type="compositionally biased region" description="Basic and acidic residues" evidence="1">
    <location>
        <begin position="69"/>
        <end position="82"/>
    </location>
</feature>
<name>A0ABN9TCL2_9DINO</name>
<comment type="caution">
    <text evidence="2">The sequence shown here is derived from an EMBL/GenBank/DDBJ whole genome shotgun (WGS) entry which is preliminary data.</text>
</comment>
<evidence type="ECO:0000256" key="1">
    <source>
        <dbReference type="SAM" id="MobiDB-lite"/>
    </source>
</evidence>
<organism evidence="2 3">
    <name type="scientific">Prorocentrum cordatum</name>
    <dbReference type="NCBI Taxonomy" id="2364126"/>
    <lineage>
        <taxon>Eukaryota</taxon>
        <taxon>Sar</taxon>
        <taxon>Alveolata</taxon>
        <taxon>Dinophyceae</taxon>
        <taxon>Prorocentrales</taxon>
        <taxon>Prorocentraceae</taxon>
        <taxon>Prorocentrum</taxon>
    </lineage>
</organism>